<reference evidence="1 2" key="1">
    <citation type="submission" date="2018-09" db="EMBL/GenBank/DDBJ databases">
        <title>Phylogeny of the Shewanellaceae, and recommendation for two new genera, Pseudoshewanella and Parashewanella.</title>
        <authorList>
            <person name="Wang G."/>
        </authorList>
    </citation>
    <scope>NUCLEOTIDE SEQUENCE [LARGE SCALE GENOMIC DNA]</scope>
    <source>
        <strain evidence="1 2">C51</strain>
    </source>
</reference>
<dbReference type="Proteomes" id="UP000281474">
    <property type="component" value="Unassembled WGS sequence"/>
</dbReference>
<evidence type="ECO:0000313" key="1">
    <source>
        <dbReference type="EMBL" id="RLV59469.1"/>
    </source>
</evidence>
<keyword evidence="1" id="KW-0808">Transferase</keyword>
<accession>A0A3L8PXE1</accession>
<dbReference type="RefSeq" id="WP_121839216.1">
    <property type="nucleotide sequence ID" value="NZ_ML014782.1"/>
</dbReference>
<keyword evidence="2" id="KW-1185">Reference proteome</keyword>
<organism evidence="1 2">
    <name type="scientific">Parashewanella curva</name>
    <dbReference type="NCBI Taxonomy" id="2338552"/>
    <lineage>
        <taxon>Bacteria</taxon>
        <taxon>Pseudomonadati</taxon>
        <taxon>Pseudomonadota</taxon>
        <taxon>Gammaproteobacteria</taxon>
        <taxon>Alteromonadales</taxon>
        <taxon>Shewanellaceae</taxon>
        <taxon>Parashewanella</taxon>
    </lineage>
</organism>
<dbReference type="AlphaFoldDB" id="A0A3L8PXE1"/>
<protein>
    <submittedName>
        <fullName evidence="1">SAM-dependent methyltransferase</fullName>
    </submittedName>
</protein>
<dbReference type="GO" id="GO:0008168">
    <property type="term" value="F:methyltransferase activity"/>
    <property type="evidence" value="ECO:0007669"/>
    <property type="project" value="UniProtKB-KW"/>
</dbReference>
<name>A0A3L8PXE1_9GAMM</name>
<dbReference type="GO" id="GO:0032259">
    <property type="term" value="P:methylation"/>
    <property type="evidence" value="ECO:0007669"/>
    <property type="project" value="UniProtKB-KW"/>
</dbReference>
<dbReference type="EMBL" id="QZEI01000033">
    <property type="protein sequence ID" value="RLV59469.1"/>
    <property type="molecule type" value="Genomic_DNA"/>
</dbReference>
<evidence type="ECO:0000313" key="2">
    <source>
        <dbReference type="Proteomes" id="UP000281474"/>
    </source>
</evidence>
<dbReference type="OrthoDB" id="9787807at2"/>
<comment type="caution">
    <text evidence="1">The sequence shown here is derived from an EMBL/GenBank/DDBJ whole genome shotgun (WGS) entry which is preliminary data.</text>
</comment>
<proteinExistence type="predicted"/>
<keyword evidence="1" id="KW-0489">Methyltransferase</keyword>
<gene>
    <name evidence="1" type="ORF">D5018_11830</name>
</gene>
<sequence length="229" mass="26223">MPFLLDHVLIWSRSFDEYQKIFSLTIDDLGKKILGCADGAASFNVTATSLGFDVTSCDPLYGLEPKDIANKIRTSCELIYPKIVSCADDFNWSYFKDPQELKAKRLLASKTFLDDFSKSGDSGRYINAKLPRLLFKDNSFDLALCGNFLFLYSEILSTDFHINSVFELIRVAKEVRIFPLIGNDRKTPIQLKQVLKALDKLPVEYRIVKVNYHFTKGADQMLQIKKRLR</sequence>